<feature type="transmembrane region" description="Helical" evidence="15">
    <location>
        <begin position="819"/>
        <end position="840"/>
    </location>
</feature>
<dbReference type="InterPro" id="IPR037185">
    <property type="entry name" value="EmrE-like"/>
</dbReference>
<evidence type="ECO:0000313" key="20">
    <source>
        <dbReference type="Proteomes" id="UP000701853"/>
    </source>
</evidence>
<feature type="transmembrane region" description="Helical" evidence="15">
    <location>
        <begin position="758"/>
        <end position="776"/>
    </location>
</feature>
<evidence type="ECO:0000259" key="18">
    <source>
        <dbReference type="PROSITE" id="PS51195"/>
    </source>
</evidence>
<evidence type="ECO:0000256" key="11">
    <source>
        <dbReference type="ARBA" id="ARBA00059197"/>
    </source>
</evidence>
<dbReference type="FunFam" id="3.40.50.300:FF:000168">
    <property type="entry name" value="DEAD-box ATP-dependent RNA helicase 56-like"/>
    <property type="match status" value="1"/>
</dbReference>
<evidence type="ECO:0000256" key="14">
    <source>
        <dbReference type="SAM" id="MobiDB-lite"/>
    </source>
</evidence>
<dbReference type="SUPFAM" id="SSF103481">
    <property type="entry name" value="Multidrug resistance efflux transporter EmrE"/>
    <property type="match status" value="1"/>
</dbReference>
<evidence type="ECO:0000256" key="5">
    <source>
        <dbReference type="ARBA" id="ARBA00022801"/>
    </source>
</evidence>
<dbReference type="PANTHER" id="PTHR47958">
    <property type="entry name" value="ATP-DEPENDENT RNA HELICASE DBP3"/>
    <property type="match status" value="1"/>
</dbReference>
<feature type="compositionally biased region" description="Acidic residues" evidence="14">
    <location>
        <begin position="9"/>
        <end position="23"/>
    </location>
</feature>
<keyword evidence="8" id="KW-0694">RNA-binding</keyword>
<dbReference type="EC" id="3.6.4.13" evidence="3"/>
<feature type="transmembrane region" description="Helical" evidence="15">
    <location>
        <begin position="722"/>
        <end position="746"/>
    </location>
</feature>
<reference evidence="19 20" key="1">
    <citation type="journal article" date="2021" name="bioRxiv">
        <title>The Gossypium anomalum genome as a resource for cotton improvement and evolutionary analysis of hybrid incompatibility.</title>
        <authorList>
            <person name="Grover C.E."/>
            <person name="Yuan D."/>
            <person name="Arick M.A."/>
            <person name="Miller E.R."/>
            <person name="Hu G."/>
            <person name="Peterson D.G."/>
            <person name="Wendel J.F."/>
            <person name="Udall J.A."/>
        </authorList>
    </citation>
    <scope>NUCLEOTIDE SEQUENCE [LARGE SCALE GENOMIC DNA]</scope>
    <source>
        <strain evidence="19">JFW-Udall</strain>
        <tissue evidence="19">Leaf</tissue>
    </source>
</reference>
<evidence type="ECO:0000256" key="3">
    <source>
        <dbReference type="ARBA" id="ARBA00012552"/>
    </source>
</evidence>
<evidence type="ECO:0000259" key="17">
    <source>
        <dbReference type="PROSITE" id="PS51194"/>
    </source>
</evidence>
<keyword evidence="4" id="KW-0547">Nucleotide-binding</keyword>
<dbReference type="InterPro" id="IPR027417">
    <property type="entry name" value="P-loop_NTPase"/>
</dbReference>
<name>A0A8J5YR81_9ROSI</name>
<evidence type="ECO:0000256" key="6">
    <source>
        <dbReference type="ARBA" id="ARBA00022806"/>
    </source>
</evidence>
<keyword evidence="20" id="KW-1185">Reference proteome</keyword>
<dbReference type="Pfam" id="PF00270">
    <property type="entry name" value="DEAD"/>
    <property type="match status" value="1"/>
</dbReference>
<evidence type="ECO:0000256" key="13">
    <source>
        <dbReference type="PROSITE-ProRule" id="PRU00552"/>
    </source>
</evidence>
<evidence type="ECO:0000259" key="16">
    <source>
        <dbReference type="PROSITE" id="PS51192"/>
    </source>
</evidence>
<keyword evidence="5" id="KW-0378">Hydrolase</keyword>
<organism evidence="19 20">
    <name type="scientific">Gossypium anomalum</name>
    <dbReference type="NCBI Taxonomy" id="47600"/>
    <lineage>
        <taxon>Eukaryota</taxon>
        <taxon>Viridiplantae</taxon>
        <taxon>Streptophyta</taxon>
        <taxon>Embryophyta</taxon>
        <taxon>Tracheophyta</taxon>
        <taxon>Spermatophyta</taxon>
        <taxon>Magnoliopsida</taxon>
        <taxon>eudicotyledons</taxon>
        <taxon>Gunneridae</taxon>
        <taxon>Pentapetalae</taxon>
        <taxon>rosids</taxon>
        <taxon>malvids</taxon>
        <taxon>Malvales</taxon>
        <taxon>Malvaceae</taxon>
        <taxon>Malvoideae</taxon>
        <taxon>Gossypium</taxon>
    </lineage>
</organism>
<dbReference type="PROSITE" id="PS51195">
    <property type="entry name" value="Q_MOTIF"/>
    <property type="match status" value="1"/>
</dbReference>
<protein>
    <recommendedName>
        <fullName evidence="3">RNA helicase</fullName>
        <ecNumber evidence="3">3.6.4.13</ecNumber>
    </recommendedName>
</protein>
<evidence type="ECO:0000256" key="10">
    <source>
        <dbReference type="ARBA" id="ARBA00038213"/>
    </source>
</evidence>
<dbReference type="OrthoDB" id="10301218at2759"/>
<dbReference type="AlphaFoldDB" id="A0A8J5YR81"/>
<feature type="transmembrane region" description="Helical" evidence="15">
    <location>
        <begin position="604"/>
        <end position="629"/>
    </location>
</feature>
<dbReference type="FunFam" id="3.40.50.300:FF:000111">
    <property type="entry name" value="DEAD-box ATP-dependent RNA helicase"/>
    <property type="match status" value="1"/>
</dbReference>
<dbReference type="SMART" id="SM00487">
    <property type="entry name" value="DEXDc"/>
    <property type="match status" value="1"/>
</dbReference>
<dbReference type="Proteomes" id="UP000701853">
    <property type="component" value="Chromosome 8"/>
</dbReference>
<feature type="region of interest" description="Disordered" evidence="14">
    <location>
        <begin position="1"/>
        <end position="25"/>
    </location>
</feature>
<evidence type="ECO:0000256" key="9">
    <source>
        <dbReference type="ARBA" id="ARBA00023242"/>
    </source>
</evidence>
<evidence type="ECO:0000256" key="7">
    <source>
        <dbReference type="ARBA" id="ARBA00022840"/>
    </source>
</evidence>
<feature type="transmembrane region" description="Helical" evidence="15">
    <location>
        <begin position="788"/>
        <end position="812"/>
    </location>
</feature>
<dbReference type="Pfam" id="PF03151">
    <property type="entry name" value="TPT"/>
    <property type="match status" value="1"/>
</dbReference>
<dbReference type="InterPro" id="IPR014014">
    <property type="entry name" value="RNA_helicase_DEAD_Q_motif"/>
</dbReference>
<dbReference type="SMART" id="SM00490">
    <property type="entry name" value="HELICc"/>
    <property type="match status" value="1"/>
</dbReference>
<evidence type="ECO:0000313" key="19">
    <source>
        <dbReference type="EMBL" id="KAG8487427.1"/>
    </source>
</evidence>
<dbReference type="PROSITE" id="PS51192">
    <property type="entry name" value="HELICASE_ATP_BIND_1"/>
    <property type="match status" value="1"/>
</dbReference>
<dbReference type="GO" id="GO:0016787">
    <property type="term" value="F:hydrolase activity"/>
    <property type="evidence" value="ECO:0007669"/>
    <property type="project" value="UniProtKB-KW"/>
</dbReference>
<dbReference type="SUPFAM" id="SSF52540">
    <property type="entry name" value="P-loop containing nucleoside triphosphate hydrolases"/>
    <property type="match status" value="1"/>
</dbReference>
<feature type="transmembrane region" description="Helical" evidence="15">
    <location>
        <begin position="641"/>
        <end position="659"/>
    </location>
</feature>
<dbReference type="InterPro" id="IPR004853">
    <property type="entry name" value="Sugar_P_trans_dom"/>
</dbReference>
<dbReference type="InterPro" id="IPR001650">
    <property type="entry name" value="Helicase_C-like"/>
</dbReference>
<feature type="transmembrane region" description="Helical" evidence="15">
    <location>
        <begin position="846"/>
        <end position="863"/>
    </location>
</feature>
<keyword evidence="15" id="KW-1133">Transmembrane helix</keyword>
<dbReference type="EMBL" id="JAHUZN010000008">
    <property type="protein sequence ID" value="KAG8487427.1"/>
    <property type="molecule type" value="Genomic_DNA"/>
</dbReference>
<evidence type="ECO:0000256" key="12">
    <source>
        <dbReference type="ARBA" id="ARBA00065936"/>
    </source>
</evidence>
<keyword evidence="15" id="KW-0472">Membrane</keyword>
<dbReference type="InterPro" id="IPR014001">
    <property type="entry name" value="Helicase_ATP-bd"/>
</dbReference>
<sequence length="903" mass="101412">MGETRDNDAYEEELLDYEEEEEKAPDSVTAKVNGDAGKKGYVGIHSSGFRDFLLKPELLRAIVDSGFEHPSEVQHECIPQAILGMDVICQAKSGMGKTAVFVLSTLQQIEPTPGQVVALVLCHTRELAYQICHEFERFSTYLPDIKVAVFYGGVNIKVHKDLLKNECPHVVVGTPGRILALTRDKDLSLKNVRHFILDECDKMLESLDMRRDVQEIFKMTPHDKQVMMFSATLSKEIRPVCKKFMQDVMFRGQYYLNLEIERGRLVVNSWGSSICPVIMFLRENRTCLLLLSKHLQGGKEDGPESQLKGCASPMEIYVDDEAKLTLHGLVQHYIKLSELEKNRKLNDLLDALDFNQVVIFVKSVSRAAELNKLLMECNFPSICIHSGMSQEERLTRYKGFKEGHKRILVATDLVGRGIDIERVNIVINYDMPDSADTYLHRVGRAGRFGTKGLAITFVSSASDSDVLNQVQERFEVDIKELPEQIDTSTYSMFFCLPSAFDILVESAKAESDAQIMDPICIAGYHGHVYLLNELLGRSSTHHFLAMLDCIRRGGLQQWARAGSLSHSVLRKILLSYTYVAIWIFLSFTVIIYNKYILDKKMYNWPFPISLTIIHMSFCASLAFLLFKVFKFVEPVSMSSHLYLSSVVPIGALYSLSLWFSNSAYIYLSVSFIQMLKALMPVAVYSIGVVLKKEPFKPNTMLNMLSISLGVAIAAYGEATFDTWGVILQLGAVAFEATRLVMIQILLTSKGITLNPITSLYYVAPCCLVFLLVPWIYVEFPVLKEISDFHFDFLIFGTNSLCAFVLNLAVFLLVGKTSALTMNVAGVVKDWLLIAFSWSVIKDTVTPINLFGYGLAFLGVAYYNHSKLQALKVKEAQKTTTEAGEEAGRLLKDTQGQETGTSNT</sequence>
<gene>
    <name evidence="19" type="ORF">CXB51_020962</name>
</gene>
<evidence type="ECO:0000256" key="1">
    <source>
        <dbReference type="ARBA" id="ARBA00004123"/>
    </source>
</evidence>
<keyword evidence="9" id="KW-0539">Nucleus</keyword>
<feature type="domain" description="Helicase ATP-binding" evidence="16">
    <location>
        <begin position="78"/>
        <end position="251"/>
    </location>
</feature>
<evidence type="ECO:0000256" key="2">
    <source>
        <dbReference type="ARBA" id="ARBA00004141"/>
    </source>
</evidence>
<comment type="caution">
    <text evidence="19">The sequence shown here is derived from an EMBL/GenBank/DDBJ whole genome shotgun (WGS) entry which is preliminary data.</text>
</comment>
<feature type="transmembrane region" description="Helical" evidence="15">
    <location>
        <begin position="573"/>
        <end position="592"/>
    </location>
</feature>
<dbReference type="GO" id="GO:0003724">
    <property type="term" value="F:RNA helicase activity"/>
    <property type="evidence" value="ECO:0007669"/>
    <property type="project" value="UniProtKB-EC"/>
</dbReference>
<dbReference type="GO" id="GO:0005524">
    <property type="term" value="F:ATP binding"/>
    <property type="evidence" value="ECO:0007669"/>
    <property type="project" value="UniProtKB-KW"/>
</dbReference>
<dbReference type="GO" id="GO:0003723">
    <property type="term" value="F:RNA binding"/>
    <property type="evidence" value="ECO:0007669"/>
    <property type="project" value="UniProtKB-KW"/>
</dbReference>
<comment type="function">
    <text evidence="11">ATP-dependent RNA helicase involved in pre-mRNA splicing. Required for the export of mRNA out of the nucleus. In addition to ssRNA and dsRNA, binds dsDNA, but not ssDNA.</text>
</comment>
<feature type="transmembrane region" description="Helical" evidence="15">
    <location>
        <begin position="665"/>
        <end position="687"/>
    </location>
</feature>
<feature type="domain" description="DEAD-box RNA helicase Q" evidence="18">
    <location>
        <begin position="47"/>
        <end position="75"/>
    </location>
</feature>
<dbReference type="CDD" id="cd17950">
    <property type="entry name" value="DEADc_DDX39"/>
    <property type="match status" value="1"/>
</dbReference>
<proteinExistence type="inferred from homology"/>
<keyword evidence="7" id="KW-0067">ATP-binding</keyword>
<dbReference type="Gene3D" id="3.40.50.300">
    <property type="entry name" value="P-loop containing nucleotide triphosphate hydrolases"/>
    <property type="match status" value="2"/>
</dbReference>
<dbReference type="InterPro" id="IPR011545">
    <property type="entry name" value="DEAD/DEAH_box_helicase_dom"/>
</dbReference>
<feature type="compositionally biased region" description="Polar residues" evidence="14">
    <location>
        <begin position="893"/>
        <end position="903"/>
    </location>
</feature>
<dbReference type="PROSITE" id="PS51194">
    <property type="entry name" value="HELICASE_CTER"/>
    <property type="match status" value="1"/>
</dbReference>
<comment type="similarity">
    <text evidence="10">Belongs to the DEAD box helicase family. DECD subfamily.</text>
</comment>
<feature type="region of interest" description="Disordered" evidence="14">
    <location>
        <begin position="881"/>
        <end position="903"/>
    </location>
</feature>
<dbReference type="CDD" id="cd18787">
    <property type="entry name" value="SF2_C_DEAD"/>
    <property type="match status" value="1"/>
</dbReference>
<keyword evidence="6" id="KW-0347">Helicase</keyword>
<comment type="subunit">
    <text evidence="12">Interacts with ALY2 and MOS11.</text>
</comment>
<feature type="domain" description="Helicase C-terminal" evidence="17">
    <location>
        <begin position="344"/>
        <end position="489"/>
    </location>
</feature>
<evidence type="ECO:0000256" key="8">
    <source>
        <dbReference type="ARBA" id="ARBA00022884"/>
    </source>
</evidence>
<accession>A0A8J5YR81</accession>
<evidence type="ECO:0000256" key="15">
    <source>
        <dbReference type="SAM" id="Phobius"/>
    </source>
</evidence>
<dbReference type="Pfam" id="PF00271">
    <property type="entry name" value="Helicase_C"/>
    <property type="match status" value="1"/>
</dbReference>
<evidence type="ECO:0000256" key="4">
    <source>
        <dbReference type="ARBA" id="ARBA00022741"/>
    </source>
</evidence>
<comment type="subcellular location">
    <subcellularLocation>
        <location evidence="2">Membrane</location>
        <topology evidence="2">Multi-pass membrane protein</topology>
    </subcellularLocation>
    <subcellularLocation>
        <location evidence="1">Nucleus</location>
    </subcellularLocation>
</comment>
<feature type="short sequence motif" description="Q motif" evidence="13">
    <location>
        <begin position="47"/>
        <end position="75"/>
    </location>
</feature>
<keyword evidence="15" id="KW-0812">Transmembrane</keyword>
<dbReference type="GO" id="GO:0005634">
    <property type="term" value="C:nucleus"/>
    <property type="evidence" value="ECO:0007669"/>
    <property type="project" value="UniProtKB-SubCell"/>
</dbReference>